<feature type="region of interest" description="Disordered" evidence="2">
    <location>
        <begin position="391"/>
        <end position="412"/>
    </location>
</feature>
<dbReference type="Proteomes" id="UP001470230">
    <property type="component" value="Unassembled WGS sequence"/>
</dbReference>
<proteinExistence type="predicted"/>
<evidence type="ECO:0000256" key="2">
    <source>
        <dbReference type="SAM" id="MobiDB-lite"/>
    </source>
</evidence>
<name>A0ABR2JVB4_9EUKA</name>
<organism evidence="3 4">
    <name type="scientific">Tritrichomonas musculus</name>
    <dbReference type="NCBI Taxonomy" id="1915356"/>
    <lineage>
        <taxon>Eukaryota</taxon>
        <taxon>Metamonada</taxon>
        <taxon>Parabasalia</taxon>
        <taxon>Tritrichomonadida</taxon>
        <taxon>Tritrichomonadidae</taxon>
        <taxon>Tritrichomonas</taxon>
    </lineage>
</organism>
<keyword evidence="4" id="KW-1185">Reference proteome</keyword>
<protein>
    <recommendedName>
        <fullName evidence="5">Kelch motif family protein</fullName>
    </recommendedName>
</protein>
<dbReference type="PANTHER" id="PTHR23244">
    <property type="entry name" value="KELCH REPEAT DOMAIN"/>
    <property type="match status" value="1"/>
</dbReference>
<evidence type="ECO:0008006" key="5">
    <source>
        <dbReference type="Google" id="ProtNLM"/>
    </source>
</evidence>
<comment type="caution">
    <text evidence="3">The sequence shown here is derived from an EMBL/GenBank/DDBJ whole genome shotgun (WGS) entry which is preliminary data.</text>
</comment>
<gene>
    <name evidence="3" type="ORF">M9Y10_045401</name>
</gene>
<keyword evidence="1" id="KW-0175">Coiled coil</keyword>
<dbReference type="InterPro" id="IPR015915">
    <property type="entry name" value="Kelch-typ_b-propeller"/>
</dbReference>
<dbReference type="Pfam" id="PF24681">
    <property type="entry name" value="Kelch_KLHDC2_KLHL20_DRC7"/>
    <property type="match status" value="1"/>
</dbReference>
<dbReference type="Gene3D" id="2.120.10.80">
    <property type="entry name" value="Kelch-type beta propeller"/>
    <property type="match status" value="1"/>
</dbReference>
<evidence type="ECO:0000313" key="4">
    <source>
        <dbReference type="Proteomes" id="UP001470230"/>
    </source>
</evidence>
<feature type="coiled-coil region" evidence="1">
    <location>
        <begin position="418"/>
        <end position="445"/>
    </location>
</feature>
<dbReference type="SUPFAM" id="SSF117281">
    <property type="entry name" value="Kelch motif"/>
    <property type="match status" value="1"/>
</dbReference>
<reference evidence="3 4" key="1">
    <citation type="submission" date="2024-04" db="EMBL/GenBank/DDBJ databases">
        <title>Tritrichomonas musculus Genome.</title>
        <authorList>
            <person name="Alves-Ferreira E."/>
            <person name="Grigg M."/>
            <person name="Lorenzi H."/>
            <person name="Galac M."/>
        </authorList>
    </citation>
    <scope>NUCLEOTIDE SEQUENCE [LARGE SCALE GENOMIC DNA]</scope>
    <source>
        <strain evidence="3 4">EAF2021</strain>
    </source>
</reference>
<sequence length="676" mass="78055">MLFPFQSDIKPINFNKFNKVDVQYNFNKYPRFAFYQNSYYFLYDGLYSMDMSSRSWNSMKGADNFSIEGCSMTSTSEGLVIYGGKHNDTYSSQMWIFSDAWHPIAGNQIACAHHASCFIPSSSALLVHGGIDQNGIRSDCLLINLMSGSTTKIALSQNLSFSHHTITLINDNTVYLFGGMDKDKHLNPNLYSIDIKTGNVQLISQSTETLQSAMRCCHQAFNFFDFFCVAGGFQFGTNLYNLALYDSIHKAWLEISFDDFLSDAWFVSFEEKMLRIFDKRMKNTRELYFTQNLEPFVDVNDPQLFNFISRLLNYNIANNFFNLNESDLMDLLNRIESLRNEVVEKYSIKQQNNNLGKIISDLTSEKEQLERAIISLNDDYEEQQLKIDKKKAKTSQTQIQSNGNSCLPPSLPPDMSIIQKIDDLKKDMKRKIEQMQGKINQNMAAIEKACPYYVFPTKASQLTFNKEDLPFIQKATDLQQIKKENEEVNKQLENLQNRIDDMKRRKRSINKSVAEGFAYLQDISNEIYKVRAETAKKKKDFYQLQRLVIQRQFIENEMEIDSIPKNPQIQSLITKLKTLEGEKKRYDEIMPKLISQLDNHLKNILNSSSPTNEVNRALELITEIKSFHSESQNSVNEILNGSGTSKNSRNEKWGNYYNDVLDIVSRINDTEAKSVQ</sequence>
<dbReference type="EMBL" id="JAPFFF010000009">
    <property type="protein sequence ID" value="KAK8882760.1"/>
    <property type="molecule type" value="Genomic_DNA"/>
</dbReference>
<accession>A0ABR2JVB4</accession>
<feature type="compositionally biased region" description="Polar residues" evidence="2">
    <location>
        <begin position="394"/>
        <end position="407"/>
    </location>
</feature>
<feature type="coiled-coil region" evidence="1">
    <location>
        <begin position="475"/>
        <end position="512"/>
    </location>
</feature>
<evidence type="ECO:0000313" key="3">
    <source>
        <dbReference type="EMBL" id="KAK8882760.1"/>
    </source>
</evidence>
<evidence type="ECO:0000256" key="1">
    <source>
        <dbReference type="SAM" id="Coils"/>
    </source>
</evidence>